<dbReference type="EMBL" id="JACHWY010000003">
    <property type="protein sequence ID" value="MBB3048716.1"/>
    <property type="molecule type" value="Genomic_DNA"/>
</dbReference>
<dbReference type="InterPro" id="IPR025746">
    <property type="entry name" value="PilX_N_dom"/>
</dbReference>
<sequence>MFIHKQRGAVLIVCLIFLLIMTVISASALQSTTLQERMAGNTRDTNSAFQAAEAALREAEAVLSSASLAAFNGSNGLYQDCSGTAAACAAPDWSDRNSTTWASVNQFGGGVNRDPQYIIEELTVQGSPAVSLDADTAVMPYKVYRITARGFGVSSNAMVVLRSIYRRQ</sequence>
<evidence type="ECO:0000313" key="4">
    <source>
        <dbReference type="Proteomes" id="UP000537130"/>
    </source>
</evidence>
<dbReference type="AlphaFoldDB" id="A0A7W4W742"/>
<evidence type="ECO:0000259" key="2">
    <source>
        <dbReference type="Pfam" id="PF14341"/>
    </source>
</evidence>
<keyword evidence="4" id="KW-1185">Reference proteome</keyword>
<dbReference type="Pfam" id="PF13681">
    <property type="entry name" value="PilX"/>
    <property type="match status" value="1"/>
</dbReference>
<evidence type="ECO:0000313" key="3">
    <source>
        <dbReference type="EMBL" id="MBB3048716.1"/>
    </source>
</evidence>
<dbReference type="RefSeq" id="WP_183411484.1">
    <property type="nucleotide sequence ID" value="NZ_JACHWY010000003.1"/>
</dbReference>
<reference evidence="3 4" key="1">
    <citation type="submission" date="2020-08" db="EMBL/GenBank/DDBJ databases">
        <title>Genomic Encyclopedia of Type Strains, Phase III (KMG-III): the genomes of soil and plant-associated and newly described type strains.</title>
        <authorList>
            <person name="Whitman W."/>
        </authorList>
    </citation>
    <scope>NUCLEOTIDE SEQUENCE [LARGE SCALE GENOMIC DNA]</scope>
    <source>
        <strain evidence="3 4">CECT 8654</strain>
    </source>
</reference>
<comment type="caution">
    <text evidence="3">The sequence shown here is derived from an EMBL/GenBank/DDBJ whole genome shotgun (WGS) entry which is preliminary data.</text>
</comment>
<feature type="domain" description="PilX/PilW C-terminal" evidence="1">
    <location>
        <begin position="84"/>
        <end position="167"/>
    </location>
</feature>
<dbReference type="Proteomes" id="UP000537130">
    <property type="component" value="Unassembled WGS sequence"/>
</dbReference>
<evidence type="ECO:0000259" key="1">
    <source>
        <dbReference type="Pfam" id="PF13681"/>
    </source>
</evidence>
<dbReference type="InterPro" id="IPR025205">
    <property type="entry name" value="PilX/PilW_C"/>
</dbReference>
<proteinExistence type="predicted"/>
<name>A0A7W4W742_9GAMM</name>
<organism evidence="3 4">
    <name type="scientific">Litorivivens lipolytica</name>
    <dbReference type="NCBI Taxonomy" id="1524264"/>
    <lineage>
        <taxon>Bacteria</taxon>
        <taxon>Pseudomonadati</taxon>
        <taxon>Pseudomonadota</taxon>
        <taxon>Gammaproteobacteria</taxon>
        <taxon>Litorivivens</taxon>
    </lineage>
</organism>
<gene>
    <name evidence="3" type="ORF">FHR99_002990</name>
</gene>
<protein>
    <submittedName>
        <fullName evidence="3">Type IV pilus assembly protein PilX</fullName>
    </submittedName>
</protein>
<dbReference type="Pfam" id="PF14341">
    <property type="entry name" value="PilX_N"/>
    <property type="match status" value="1"/>
</dbReference>
<accession>A0A7W4W742</accession>
<feature type="domain" description="Type 4 fimbrial biogenesis protein PilX N-terminal" evidence="2">
    <location>
        <begin position="7"/>
        <end position="57"/>
    </location>
</feature>